<dbReference type="EMBL" id="JAEKOZ010000020">
    <property type="protein sequence ID" value="MBJ3810876.1"/>
    <property type="molecule type" value="Genomic_DNA"/>
</dbReference>
<protein>
    <submittedName>
        <fullName evidence="3">Nuclear transport factor 2 family protein</fullName>
    </submittedName>
</protein>
<evidence type="ECO:0000259" key="2">
    <source>
        <dbReference type="Pfam" id="PF12680"/>
    </source>
</evidence>
<feature type="compositionally biased region" description="Low complexity" evidence="1">
    <location>
        <begin position="9"/>
        <end position="21"/>
    </location>
</feature>
<dbReference type="Gene3D" id="3.10.450.50">
    <property type="match status" value="1"/>
</dbReference>
<proteinExistence type="predicted"/>
<accession>A0ABS0XCZ3</accession>
<dbReference type="Proteomes" id="UP000634780">
    <property type="component" value="Unassembled WGS sequence"/>
</dbReference>
<dbReference type="InterPro" id="IPR037401">
    <property type="entry name" value="SnoaL-like"/>
</dbReference>
<comment type="caution">
    <text evidence="3">The sequence shown here is derived from an EMBL/GenBank/DDBJ whole genome shotgun (WGS) entry which is preliminary data.</text>
</comment>
<name>A0ABS0XCZ3_9ACTN</name>
<reference evidence="3 4" key="1">
    <citation type="submission" date="2020-12" db="EMBL/GenBank/DDBJ databases">
        <title>Streptomyces typhae sp. nov., a novel endophytic actinomycete isolated from the root of cattail pollen (Typha angustifolia L.).</title>
        <authorList>
            <person name="Peng C."/>
            <person name="Liu C."/>
        </authorList>
    </citation>
    <scope>NUCLEOTIDE SEQUENCE [LARGE SCALE GENOMIC DNA]</scope>
    <source>
        <strain evidence="3 4">JCM 4753</strain>
    </source>
</reference>
<dbReference type="Pfam" id="PF12680">
    <property type="entry name" value="SnoaL_2"/>
    <property type="match status" value="1"/>
</dbReference>
<organism evidence="3 4">
    <name type="scientific">Streptomyces flavofungini</name>
    <dbReference type="NCBI Taxonomy" id="68200"/>
    <lineage>
        <taxon>Bacteria</taxon>
        <taxon>Bacillati</taxon>
        <taxon>Actinomycetota</taxon>
        <taxon>Actinomycetes</taxon>
        <taxon>Kitasatosporales</taxon>
        <taxon>Streptomycetaceae</taxon>
        <taxon>Streptomyces</taxon>
    </lineage>
</organism>
<sequence>MADAQRPPNTGSTGNTDGTDNIDTAIRYHRAVARGALGEELAGFFHDTAVHREYPNAFLPDGAVRDLTAILKAGEQGANLLSRQTFDVLNAVAAGDQVALEVTWTGVLAVPLGDLPAGQVLRAHIATFLQFRDGRIVEQHNYDCYERTDAVREDDPPEGP</sequence>
<dbReference type="SUPFAM" id="SSF54427">
    <property type="entry name" value="NTF2-like"/>
    <property type="match status" value="1"/>
</dbReference>
<dbReference type="InterPro" id="IPR032710">
    <property type="entry name" value="NTF2-like_dom_sf"/>
</dbReference>
<evidence type="ECO:0000313" key="3">
    <source>
        <dbReference type="EMBL" id="MBJ3810876.1"/>
    </source>
</evidence>
<feature type="region of interest" description="Disordered" evidence="1">
    <location>
        <begin position="1"/>
        <end position="21"/>
    </location>
</feature>
<gene>
    <name evidence="3" type="ORF">JGB26_27905</name>
</gene>
<evidence type="ECO:0000313" key="4">
    <source>
        <dbReference type="Proteomes" id="UP000634780"/>
    </source>
</evidence>
<keyword evidence="4" id="KW-1185">Reference proteome</keyword>
<dbReference type="RefSeq" id="WP_190116430.1">
    <property type="nucleotide sequence ID" value="NZ_BMVR01000005.1"/>
</dbReference>
<feature type="domain" description="SnoaL-like" evidence="2">
    <location>
        <begin position="27"/>
        <end position="138"/>
    </location>
</feature>
<evidence type="ECO:0000256" key="1">
    <source>
        <dbReference type="SAM" id="MobiDB-lite"/>
    </source>
</evidence>